<accession>A0A5S4ZUE0</accession>
<reference evidence="2 3" key="1">
    <citation type="submission" date="2019-07" db="EMBL/GenBank/DDBJ databases">
        <title>Genomic Encyclopedia of Type Strains, Phase I: the one thousand microbial genomes (KMG-I) project.</title>
        <authorList>
            <person name="Kyrpides N."/>
        </authorList>
    </citation>
    <scope>NUCLEOTIDE SEQUENCE [LARGE SCALE GENOMIC DNA]</scope>
    <source>
        <strain evidence="2 3">DSM 6562</strain>
    </source>
</reference>
<keyword evidence="3" id="KW-1185">Reference proteome</keyword>
<dbReference type="AlphaFoldDB" id="A0A5S4ZUE0"/>
<feature type="domain" description="Dinitrogenase iron-molybdenum cofactor biosynthesis" evidence="1">
    <location>
        <begin position="29"/>
        <end position="116"/>
    </location>
</feature>
<protein>
    <submittedName>
        <fullName evidence="2">Putative Fe-Mo cluster-binding NifX family protein</fullName>
    </submittedName>
</protein>
<dbReference type="InterPro" id="IPR003731">
    <property type="entry name" value="Di-Nase_FeMo-co_biosynth"/>
</dbReference>
<dbReference type="InterPro" id="IPR033913">
    <property type="entry name" value="MTH1175_dom"/>
</dbReference>
<name>A0A5S4ZUE0_9FIRM</name>
<dbReference type="InterPro" id="IPR036105">
    <property type="entry name" value="DiNase_FeMo-co_biosyn_sf"/>
</dbReference>
<gene>
    <name evidence="2" type="ORF">LX24_00977</name>
</gene>
<proteinExistence type="predicted"/>
<evidence type="ECO:0000313" key="3">
    <source>
        <dbReference type="Proteomes" id="UP000323166"/>
    </source>
</evidence>
<organism evidence="2 3">
    <name type="scientific">Desulfallas thermosapovorans DSM 6562</name>
    <dbReference type="NCBI Taxonomy" id="1121431"/>
    <lineage>
        <taxon>Bacteria</taxon>
        <taxon>Bacillati</taxon>
        <taxon>Bacillota</taxon>
        <taxon>Clostridia</taxon>
        <taxon>Eubacteriales</taxon>
        <taxon>Desulfallaceae</taxon>
        <taxon>Desulfallas</taxon>
    </lineage>
</organism>
<evidence type="ECO:0000313" key="2">
    <source>
        <dbReference type="EMBL" id="TYO96509.1"/>
    </source>
</evidence>
<dbReference type="Proteomes" id="UP000323166">
    <property type="component" value="Unassembled WGS sequence"/>
</dbReference>
<comment type="caution">
    <text evidence="2">The sequence shown here is derived from an EMBL/GenBank/DDBJ whole genome shotgun (WGS) entry which is preliminary data.</text>
</comment>
<dbReference type="EMBL" id="VNHM01000004">
    <property type="protein sequence ID" value="TYO96509.1"/>
    <property type="molecule type" value="Genomic_DNA"/>
</dbReference>
<dbReference type="PANTHER" id="PTHR42983:SF1">
    <property type="entry name" value="IRON-MOLYBDENUM PROTEIN"/>
    <property type="match status" value="1"/>
</dbReference>
<dbReference type="CDD" id="cd00851">
    <property type="entry name" value="MTH1175"/>
    <property type="match status" value="1"/>
</dbReference>
<sequence>MNILNAQYPERMMNMKIAVSAAGPDAGAPAEERFGRCAYFILFDEQGNLLEVINNKGAASAEGAGIKTTQVLLRHNVDVVLTGRVGPKAMTALSNAGVAVYTGVSGTVAQTLDKYREGLLVPVTEPNARQHSGVKESGRVVK</sequence>
<evidence type="ECO:0000259" key="1">
    <source>
        <dbReference type="Pfam" id="PF02579"/>
    </source>
</evidence>
<dbReference type="Gene3D" id="3.30.420.130">
    <property type="entry name" value="Dinitrogenase iron-molybdenum cofactor biosynthesis domain"/>
    <property type="match status" value="1"/>
</dbReference>
<dbReference type="SUPFAM" id="SSF53146">
    <property type="entry name" value="Nitrogenase accessory factor-like"/>
    <property type="match status" value="1"/>
</dbReference>
<dbReference type="PANTHER" id="PTHR42983">
    <property type="entry name" value="DINITROGENASE IRON-MOLYBDENUM COFACTOR PROTEIN-RELATED"/>
    <property type="match status" value="1"/>
</dbReference>
<dbReference type="Pfam" id="PF02579">
    <property type="entry name" value="Nitro_FeMo-Co"/>
    <property type="match status" value="1"/>
</dbReference>